<name>A0AAU9WX71_9CNID</name>
<feature type="domain" description="EF-hand" evidence="3">
    <location>
        <begin position="19"/>
        <end position="54"/>
    </location>
</feature>
<dbReference type="PANTHER" id="PTHR23048">
    <property type="entry name" value="MYOSIN LIGHT CHAIN 1, 3"/>
    <property type="match status" value="1"/>
</dbReference>
<feature type="domain" description="EF-hand" evidence="3">
    <location>
        <begin position="227"/>
        <end position="262"/>
    </location>
</feature>
<evidence type="ECO:0000256" key="1">
    <source>
        <dbReference type="ARBA" id="ARBA00022737"/>
    </source>
</evidence>
<dbReference type="AlphaFoldDB" id="A0AAU9WX71"/>
<dbReference type="GO" id="GO:0016460">
    <property type="term" value="C:myosin II complex"/>
    <property type="evidence" value="ECO:0007669"/>
    <property type="project" value="TreeGrafter"/>
</dbReference>
<organism evidence="4 5">
    <name type="scientific">Pocillopora meandrina</name>
    <dbReference type="NCBI Taxonomy" id="46732"/>
    <lineage>
        <taxon>Eukaryota</taxon>
        <taxon>Metazoa</taxon>
        <taxon>Cnidaria</taxon>
        <taxon>Anthozoa</taxon>
        <taxon>Hexacorallia</taxon>
        <taxon>Scleractinia</taxon>
        <taxon>Astrocoeniina</taxon>
        <taxon>Pocilloporidae</taxon>
        <taxon>Pocillopora</taxon>
    </lineage>
</organism>
<dbReference type="InterPro" id="IPR011992">
    <property type="entry name" value="EF-hand-dom_pair"/>
</dbReference>
<evidence type="ECO:0000313" key="4">
    <source>
        <dbReference type="EMBL" id="CAH3128926.1"/>
    </source>
</evidence>
<sequence>MNAMPNKSIEKPEKRLSEEQVAELREAFSLFDKDGGGSISSSELAAVMRSLGQNPTEDELKEMIADVDEDGNGEIDFEEFLQMMSKKITTCDTEEEIRDAFRVFDKDGNGLISSHELRQIMMNLGEKLTDEELDEMMREADLNGDGQIDYEDSAVSHNERTNLGLAFHPIRPRYFNLRQVLESVERQLTEEQINELREAFSLFDKDGSGTISNEELEVVMKSLGQNPTEDELQEMIREVDVDGNGEVDFEEFLLMMKKQMQARDTESEIREAFRVFDKNGDGMISHSELRNVMTSLGEKLTEEEVSEMMKEADLNGDGYINFEEFVIMVTNIEKNPEAPPQYLLATK</sequence>
<dbReference type="SUPFAM" id="SSF47473">
    <property type="entry name" value="EF-hand"/>
    <property type="match status" value="2"/>
</dbReference>
<feature type="domain" description="EF-hand" evidence="3">
    <location>
        <begin position="128"/>
        <end position="163"/>
    </location>
</feature>
<keyword evidence="5" id="KW-1185">Reference proteome</keyword>
<dbReference type="PANTHER" id="PTHR23048:SF0">
    <property type="entry name" value="CALMODULIN LIKE 3"/>
    <property type="match status" value="1"/>
</dbReference>
<feature type="domain" description="EF-hand" evidence="3">
    <location>
        <begin position="264"/>
        <end position="299"/>
    </location>
</feature>
<keyword evidence="2" id="KW-0106">Calcium</keyword>
<evidence type="ECO:0000259" key="3">
    <source>
        <dbReference type="PROSITE" id="PS50222"/>
    </source>
</evidence>
<dbReference type="PROSITE" id="PS50222">
    <property type="entry name" value="EF_HAND_2"/>
    <property type="match status" value="8"/>
</dbReference>
<keyword evidence="1" id="KW-0677">Repeat</keyword>
<dbReference type="PROSITE" id="PS00018">
    <property type="entry name" value="EF_HAND_1"/>
    <property type="match status" value="7"/>
</dbReference>
<evidence type="ECO:0000313" key="5">
    <source>
        <dbReference type="Proteomes" id="UP001159428"/>
    </source>
</evidence>
<dbReference type="Proteomes" id="UP001159428">
    <property type="component" value="Unassembled WGS sequence"/>
</dbReference>
<dbReference type="CDD" id="cd00051">
    <property type="entry name" value="EFh"/>
    <property type="match status" value="4"/>
</dbReference>
<feature type="domain" description="EF-hand" evidence="3">
    <location>
        <begin position="191"/>
        <end position="226"/>
    </location>
</feature>
<dbReference type="SMART" id="SM00054">
    <property type="entry name" value="EFh"/>
    <property type="match status" value="8"/>
</dbReference>
<reference evidence="4 5" key="1">
    <citation type="submission" date="2022-05" db="EMBL/GenBank/DDBJ databases">
        <authorList>
            <consortium name="Genoscope - CEA"/>
            <person name="William W."/>
        </authorList>
    </citation>
    <scope>NUCLEOTIDE SEQUENCE [LARGE SCALE GENOMIC DNA]</scope>
</reference>
<dbReference type="InterPro" id="IPR002048">
    <property type="entry name" value="EF_hand_dom"/>
</dbReference>
<dbReference type="FunFam" id="1.10.238.10:FF:000178">
    <property type="entry name" value="Calmodulin-2 A"/>
    <property type="match status" value="2"/>
</dbReference>
<protein>
    <recommendedName>
        <fullName evidence="3">EF-hand domain-containing protein</fullName>
    </recommendedName>
</protein>
<dbReference type="Gene3D" id="1.10.238.10">
    <property type="entry name" value="EF-hand"/>
    <property type="match status" value="4"/>
</dbReference>
<comment type="caution">
    <text evidence="4">The sequence shown here is derived from an EMBL/GenBank/DDBJ whole genome shotgun (WGS) entry which is preliminary data.</text>
</comment>
<dbReference type="Pfam" id="PF13499">
    <property type="entry name" value="EF-hand_7"/>
    <property type="match status" value="4"/>
</dbReference>
<proteinExistence type="predicted"/>
<dbReference type="InterPro" id="IPR050230">
    <property type="entry name" value="CALM/Myosin/TropC-like"/>
</dbReference>
<evidence type="ECO:0000256" key="2">
    <source>
        <dbReference type="ARBA" id="ARBA00022837"/>
    </source>
</evidence>
<feature type="domain" description="EF-hand" evidence="3">
    <location>
        <begin position="92"/>
        <end position="127"/>
    </location>
</feature>
<gene>
    <name evidence="4" type="ORF">PMEA_00013187</name>
</gene>
<dbReference type="InterPro" id="IPR018247">
    <property type="entry name" value="EF_Hand_1_Ca_BS"/>
</dbReference>
<feature type="domain" description="EF-hand" evidence="3">
    <location>
        <begin position="55"/>
        <end position="90"/>
    </location>
</feature>
<dbReference type="EMBL" id="CALNXJ010000023">
    <property type="protein sequence ID" value="CAH3128926.1"/>
    <property type="molecule type" value="Genomic_DNA"/>
</dbReference>
<feature type="domain" description="EF-hand" evidence="3">
    <location>
        <begin position="300"/>
        <end position="335"/>
    </location>
</feature>
<accession>A0AAU9WX71</accession>
<dbReference type="GO" id="GO:0005509">
    <property type="term" value="F:calcium ion binding"/>
    <property type="evidence" value="ECO:0007669"/>
    <property type="project" value="InterPro"/>
</dbReference>